<proteinExistence type="inferred from homology"/>
<dbReference type="SUPFAM" id="SSF161098">
    <property type="entry name" value="MetI-like"/>
    <property type="match status" value="1"/>
</dbReference>
<dbReference type="PATRIC" id="fig|1195236.3.peg.3175"/>
<feature type="transmembrane region" description="Helical" evidence="7">
    <location>
        <begin position="203"/>
        <end position="222"/>
    </location>
</feature>
<dbReference type="InterPro" id="IPR051393">
    <property type="entry name" value="ABC_transporter_permease"/>
</dbReference>
<dbReference type="eggNOG" id="COG1175">
    <property type="taxonomic scope" value="Bacteria"/>
</dbReference>
<dbReference type="CDD" id="cd06261">
    <property type="entry name" value="TM_PBP2"/>
    <property type="match status" value="1"/>
</dbReference>
<dbReference type="InterPro" id="IPR035906">
    <property type="entry name" value="MetI-like_sf"/>
</dbReference>
<dbReference type="PANTHER" id="PTHR30193:SF1">
    <property type="entry name" value="ABC TRANSPORTER PERMEASE PROTEIN YESP-RELATED"/>
    <property type="match status" value="1"/>
</dbReference>
<feature type="transmembrane region" description="Helical" evidence="7">
    <location>
        <begin position="155"/>
        <end position="182"/>
    </location>
</feature>
<evidence type="ECO:0000313" key="9">
    <source>
        <dbReference type="EMBL" id="EMS71237.1"/>
    </source>
</evidence>
<evidence type="ECO:0000256" key="7">
    <source>
        <dbReference type="RuleBase" id="RU363032"/>
    </source>
</evidence>
<reference evidence="9 10" key="1">
    <citation type="journal article" date="2013" name="Genome Announc.">
        <title>Draft Genome Sequence of the Cellulolytic, Mesophilic, Anaerobic Bacterium Clostridium termitidis Strain CT1112 (DSM 5398).</title>
        <authorList>
            <person name="Lal S."/>
            <person name="Ramachandran U."/>
            <person name="Zhang X."/>
            <person name="Munir R."/>
            <person name="Sparling R."/>
            <person name="Levin D.B."/>
        </authorList>
    </citation>
    <scope>NUCLEOTIDE SEQUENCE [LARGE SCALE GENOMIC DNA]</scope>
    <source>
        <strain evidence="9 10">CT1112</strain>
    </source>
</reference>
<feature type="transmembrane region" description="Helical" evidence="7">
    <location>
        <begin position="107"/>
        <end position="127"/>
    </location>
</feature>
<dbReference type="InterPro" id="IPR000515">
    <property type="entry name" value="MetI-like"/>
</dbReference>
<dbReference type="Proteomes" id="UP000014155">
    <property type="component" value="Unassembled WGS sequence"/>
</dbReference>
<evidence type="ECO:0000259" key="8">
    <source>
        <dbReference type="PROSITE" id="PS50928"/>
    </source>
</evidence>
<organism evidence="9 10">
    <name type="scientific">Ruminiclostridium cellobioparum subsp. termitidis CT1112</name>
    <dbReference type="NCBI Taxonomy" id="1195236"/>
    <lineage>
        <taxon>Bacteria</taxon>
        <taxon>Bacillati</taxon>
        <taxon>Bacillota</taxon>
        <taxon>Clostridia</taxon>
        <taxon>Eubacteriales</taxon>
        <taxon>Oscillospiraceae</taxon>
        <taxon>Ruminiclostridium</taxon>
    </lineage>
</organism>
<feature type="transmembrane region" description="Helical" evidence="7">
    <location>
        <begin position="74"/>
        <end position="95"/>
    </location>
</feature>
<dbReference type="SUPFAM" id="SSF160964">
    <property type="entry name" value="MalF N-terminal region-like"/>
    <property type="match status" value="1"/>
</dbReference>
<dbReference type="RefSeq" id="WP_004626732.1">
    <property type="nucleotide sequence ID" value="NZ_AORV01000040.1"/>
</dbReference>
<evidence type="ECO:0000256" key="4">
    <source>
        <dbReference type="ARBA" id="ARBA00022692"/>
    </source>
</evidence>
<keyword evidence="4 7" id="KW-0812">Transmembrane</keyword>
<dbReference type="EMBL" id="AORV01000040">
    <property type="protein sequence ID" value="EMS71237.1"/>
    <property type="molecule type" value="Genomic_DNA"/>
</dbReference>
<keyword evidence="2 7" id="KW-0813">Transport</keyword>
<evidence type="ECO:0000256" key="3">
    <source>
        <dbReference type="ARBA" id="ARBA00022475"/>
    </source>
</evidence>
<dbReference type="Pfam" id="PF00528">
    <property type="entry name" value="BPD_transp_1"/>
    <property type="match status" value="1"/>
</dbReference>
<evidence type="ECO:0000313" key="10">
    <source>
        <dbReference type="Proteomes" id="UP000014155"/>
    </source>
</evidence>
<comment type="caution">
    <text evidence="9">The sequence shown here is derived from an EMBL/GenBank/DDBJ whole genome shotgun (WGS) entry which is preliminary data.</text>
</comment>
<feature type="transmembrane region" description="Helical" evidence="7">
    <location>
        <begin position="12"/>
        <end position="33"/>
    </location>
</feature>
<comment type="similarity">
    <text evidence="7">Belongs to the binding-protein-dependent transport system permease family.</text>
</comment>
<dbReference type="GO" id="GO:0055085">
    <property type="term" value="P:transmembrane transport"/>
    <property type="evidence" value="ECO:0007669"/>
    <property type="project" value="InterPro"/>
</dbReference>
<dbReference type="GO" id="GO:0005886">
    <property type="term" value="C:plasma membrane"/>
    <property type="evidence" value="ECO:0007669"/>
    <property type="project" value="UniProtKB-SubCell"/>
</dbReference>
<dbReference type="STRING" id="1195236.CTER_2854"/>
<keyword evidence="10" id="KW-1185">Reference proteome</keyword>
<evidence type="ECO:0000256" key="6">
    <source>
        <dbReference type="ARBA" id="ARBA00023136"/>
    </source>
</evidence>
<name>S0FI32_RUMCE</name>
<dbReference type="Gene3D" id="1.10.3720.10">
    <property type="entry name" value="MetI-like"/>
    <property type="match status" value="1"/>
</dbReference>
<evidence type="ECO:0000256" key="5">
    <source>
        <dbReference type="ARBA" id="ARBA00022989"/>
    </source>
</evidence>
<dbReference type="PANTHER" id="PTHR30193">
    <property type="entry name" value="ABC TRANSPORTER PERMEASE PROTEIN"/>
    <property type="match status" value="1"/>
</dbReference>
<evidence type="ECO:0000256" key="1">
    <source>
        <dbReference type="ARBA" id="ARBA00004651"/>
    </source>
</evidence>
<feature type="transmembrane region" description="Helical" evidence="7">
    <location>
        <begin position="261"/>
        <end position="283"/>
    </location>
</feature>
<sequence length="297" mass="33819">MKLNENGRQRLNLYIFLSPWIIGLLVFTLYPIISSLFYSFTDYNIIDAPRFIGIRNYTDLMNDDLFFKSIKVTLYYTCLSVPIQLILSLALALLLNQKVPFMGFFRTSLYLPSMVSGVVMSLLWLWIFNSDFGLLNYLLSLAGIKGPMWLMDESWAIPALILMSLWLTGSGMVVFLAALQGVPVSLQEAAVLDGAGKWQQLRVITLPMISPIILFQLIMGIIDSFQTFTQAVVMTRNGGPHYATYFYVFNLYTNAFKNYKIGYASALGWLLLVTVMLLTYLIFKLSDKYVYYEGGQN</sequence>
<protein>
    <submittedName>
        <fullName evidence="9">ABC transporter, permease protein</fullName>
    </submittedName>
</protein>
<gene>
    <name evidence="9" type="ORF">CTER_2854</name>
</gene>
<evidence type="ECO:0000256" key="2">
    <source>
        <dbReference type="ARBA" id="ARBA00022448"/>
    </source>
</evidence>
<keyword evidence="3" id="KW-1003">Cell membrane</keyword>
<keyword evidence="5 7" id="KW-1133">Transmembrane helix</keyword>
<comment type="subcellular location">
    <subcellularLocation>
        <location evidence="1 7">Cell membrane</location>
        <topology evidence="1 7">Multi-pass membrane protein</topology>
    </subcellularLocation>
</comment>
<accession>S0FI32</accession>
<keyword evidence="6 7" id="KW-0472">Membrane</keyword>
<feature type="domain" description="ABC transmembrane type-1" evidence="8">
    <location>
        <begin position="70"/>
        <end position="282"/>
    </location>
</feature>
<dbReference type="AlphaFoldDB" id="S0FI32"/>
<dbReference type="PROSITE" id="PS50928">
    <property type="entry name" value="ABC_TM1"/>
    <property type="match status" value="1"/>
</dbReference>